<dbReference type="PROSITE" id="PS50833">
    <property type="entry name" value="BRIX"/>
    <property type="match status" value="1"/>
</dbReference>
<proteinExistence type="predicted"/>
<feature type="domain" description="Brix" evidence="2">
    <location>
        <begin position="1"/>
        <end position="81"/>
    </location>
</feature>
<organism evidence="3 4">
    <name type="scientific">Grifola frondosa</name>
    <name type="common">Maitake</name>
    <name type="synonym">Polyporus frondosus</name>
    <dbReference type="NCBI Taxonomy" id="5627"/>
    <lineage>
        <taxon>Eukaryota</taxon>
        <taxon>Fungi</taxon>
        <taxon>Dikarya</taxon>
        <taxon>Basidiomycota</taxon>
        <taxon>Agaricomycotina</taxon>
        <taxon>Agaricomycetes</taxon>
        <taxon>Polyporales</taxon>
        <taxon>Grifolaceae</taxon>
        <taxon>Grifola</taxon>
    </lineage>
</organism>
<dbReference type="GO" id="GO:0019843">
    <property type="term" value="F:rRNA binding"/>
    <property type="evidence" value="ECO:0007669"/>
    <property type="project" value="InterPro"/>
</dbReference>
<dbReference type="AlphaFoldDB" id="A0A1C7MFU2"/>
<keyword evidence="4" id="KW-1185">Reference proteome</keyword>
<dbReference type="GO" id="GO:0006364">
    <property type="term" value="P:rRNA processing"/>
    <property type="evidence" value="ECO:0007669"/>
    <property type="project" value="InterPro"/>
</dbReference>
<protein>
    <submittedName>
        <fullName evidence="3">Suppressor of SWI4 1</fullName>
    </submittedName>
</protein>
<feature type="compositionally biased region" description="Basic and acidic residues" evidence="1">
    <location>
        <begin position="107"/>
        <end position="137"/>
    </location>
</feature>
<dbReference type="PANTHER" id="PTHR12661">
    <property type="entry name" value="PETER PAN-RELATED"/>
    <property type="match status" value="1"/>
</dbReference>
<dbReference type="GO" id="GO:0030687">
    <property type="term" value="C:preribosome, large subunit precursor"/>
    <property type="evidence" value="ECO:0007669"/>
    <property type="project" value="TreeGrafter"/>
</dbReference>
<evidence type="ECO:0000313" key="3">
    <source>
        <dbReference type="EMBL" id="OBZ75730.1"/>
    </source>
</evidence>
<dbReference type="Proteomes" id="UP000092993">
    <property type="component" value="Unassembled WGS sequence"/>
</dbReference>
<dbReference type="InterPro" id="IPR007109">
    <property type="entry name" value="Brix"/>
</dbReference>
<dbReference type="GO" id="GO:0000027">
    <property type="term" value="P:ribosomal large subunit assembly"/>
    <property type="evidence" value="ECO:0007669"/>
    <property type="project" value="TreeGrafter"/>
</dbReference>
<evidence type="ECO:0000256" key="1">
    <source>
        <dbReference type="SAM" id="MobiDB-lite"/>
    </source>
</evidence>
<dbReference type="EMBL" id="LUGG01000004">
    <property type="protein sequence ID" value="OBZ75730.1"/>
    <property type="molecule type" value="Genomic_DNA"/>
</dbReference>
<feature type="region of interest" description="Disordered" evidence="1">
    <location>
        <begin position="1"/>
        <end position="36"/>
    </location>
</feature>
<reference evidence="3 4" key="1">
    <citation type="submission" date="2016-03" db="EMBL/GenBank/DDBJ databases">
        <title>Whole genome sequencing of Grifola frondosa 9006-11.</title>
        <authorList>
            <person name="Min B."/>
            <person name="Park H."/>
            <person name="Kim J.-G."/>
            <person name="Cho H."/>
            <person name="Oh Y.-L."/>
            <person name="Kong W.-S."/>
            <person name="Choi I.-G."/>
        </authorList>
    </citation>
    <scope>NUCLEOTIDE SEQUENCE [LARGE SCALE GENOMIC DNA]</scope>
    <source>
        <strain evidence="3 4">9006-11</strain>
    </source>
</reference>
<evidence type="ECO:0000259" key="2">
    <source>
        <dbReference type="PROSITE" id="PS50833"/>
    </source>
</evidence>
<accession>A0A1C7MFU2</accession>
<dbReference type="PANTHER" id="PTHR12661:SF5">
    <property type="entry name" value="SUPPRESSOR OF SWI4 1 HOMOLOG"/>
    <property type="match status" value="1"/>
</dbReference>
<feature type="region of interest" description="Disordered" evidence="1">
    <location>
        <begin position="99"/>
        <end position="199"/>
    </location>
</feature>
<dbReference type="InterPro" id="IPR045112">
    <property type="entry name" value="PPAN-like"/>
</dbReference>
<evidence type="ECO:0000313" key="4">
    <source>
        <dbReference type="Proteomes" id="UP000092993"/>
    </source>
</evidence>
<dbReference type="STRING" id="5627.A0A1C7MFU2"/>
<sequence>MKRTSQTSCSGGRASLVPRAMGTNPQRLPRRASRATMETRCRWRMTIGRNNKKGQRRAVRLDEIGPRMELRLIKITEGVPGKEGSVIYHEFVKKTKAQANAQKAAHAAKEKLRKERREEQEKNVQRKKMANDQKGDAGGEDDDDGEEVSEVDDGNDEGDDEGAWDEEEEISEGEDDGSDPEDESESEDEGPRRPLKKPK</sequence>
<feature type="compositionally biased region" description="Acidic residues" evidence="1">
    <location>
        <begin position="138"/>
        <end position="188"/>
    </location>
</feature>
<gene>
    <name evidence="3" type="primary">Ppan</name>
    <name evidence="3" type="ORF">A0H81_04466</name>
</gene>
<comment type="caution">
    <text evidence="3">The sequence shown here is derived from an EMBL/GenBank/DDBJ whole genome shotgun (WGS) entry which is preliminary data.</text>
</comment>
<feature type="compositionally biased region" description="Polar residues" evidence="1">
    <location>
        <begin position="1"/>
        <end position="10"/>
    </location>
</feature>
<name>A0A1C7MFU2_GRIFR</name>